<dbReference type="Gene3D" id="3.90.70.10">
    <property type="entry name" value="Cysteine proteinases"/>
    <property type="match status" value="1"/>
</dbReference>
<evidence type="ECO:0000259" key="1">
    <source>
        <dbReference type="PROSITE" id="PS50990"/>
    </source>
</evidence>
<dbReference type="AlphaFoldDB" id="A0A497XT59"/>
<dbReference type="GO" id="GO:0005524">
    <property type="term" value="F:ATP binding"/>
    <property type="evidence" value="ECO:0007669"/>
    <property type="project" value="InterPro"/>
</dbReference>
<dbReference type="Proteomes" id="UP000267841">
    <property type="component" value="Unassembled WGS sequence"/>
</dbReference>
<dbReference type="CDD" id="cd02423">
    <property type="entry name" value="Peptidase_C39G"/>
    <property type="match status" value="1"/>
</dbReference>
<proteinExistence type="predicted"/>
<dbReference type="GO" id="GO:0008233">
    <property type="term" value="F:peptidase activity"/>
    <property type="evidence" value="ECO:0007669"/>
    <property type="project" value="InterPro"/>
</dbReference>
<dbReference type="InterPro" id="IPR005074">
    <property type="entry name" value="Peptidase_C39"/>
</dbReference>
<organism evidence="2 3">
    <name type="scientific">Hydrogenivirga caldilitoris</name>
    <dbReference type="NCBI Taxonomy" id="246264"/>
    <lineage>
        <taxon>Bacteria</taxon>
        <taxon>Pseudomonadati</taxon>
        <taxon>Aquificota</taxon>
        <taxon>Aquificia</taxon>
        <taxon>Aquificales</taxon>
        <taxon>Aquificaceae</taxon>
        <taxon>Hydrogenivirga</taxon>
    </lineage>
</organism>
<reference evidence="2 3" key="1">
    <citation type="submission" date="2018-10" db="EMBL/GenBank/DDBJ databases">
        <title>Genomic Encyclopedia of Archaeal and Bacterial Type Strains, Phase II (KMG-II): from individual species to whole genera.</title>
        <authorList>
            <person name="Goeker M."/>
        </authorList>
    </citation>
    <scope>NUCLEOTIDE SEQUENCE [LARGE SCALE GENOMIC DNA]</scope>
    <source>
        <strain evidence="2 3">DSM 16510</strain>
    </source>
</reference>
<evidence type="ECO:0000313" key="3">
    <source>
        <dbReference type="Proteomes" id="UP000267841"/>
    </source>
</evidence>
<gene>
    <name evidence="2" type="ORF">BCF55_0357</name>
</gene>
<dbReference type="EMBL" id="RCCJ01000001">
    <property type="protein sequence ID" value="RLJ70093.1"/>
    <property type="molecule type" value="Genomic_DNA"/>
</dbReference>
<evidence type="ECO:0000313" key="2">
    <source>
        <dbReference type="EMBL" id="RLJ70093.1"/>
    </source>
</evidence>
<accession>A0A497XT59</accession>
<dbReference type="GO" id="GO:0016020">
    <property type="term" value="C:membrane"/>
    <property type="evidence" value="ECO:0007669"/>
    <property type="project" value="InterPro"/>
</dbReference>
<dbReference type="Pfam" id="PF03412">
    <property type="entry name" value="Peptidase_C39"/>
    <property type="match status" value="1"/>
</dbReference>
<dbReference type="GO" id="GO:0006508">
    <property type="term" value="P:proteolysis"/>
    <property type="evidence" value="ECO:0007669"/>
    <property type="project" value="InterPro"/>
</dbReference>
<dbReference type="OrthoDB" id="13401at2"/>
<dbReference type="PROSITE" id="PS50990">
    <property type="entry name" value="PEPTIDASE_C39"/>
    <property type="match status" value="1"/>
</dbReference>
<feature type="domain" description="Peptidase C39" evidence="1">
    <location>
        <begin position="55"/>
        <end position="186"/>
    </location>
</feature>
<protein>
    <recommendedName>
        <fullName evidence="1">Peptidase C39 domain-containing protein</fullName>
    </recommendedName>
</protein>
<sequence>MRWLPFLFLFVIGCSHMDPKSGMYLPLGTYTGVATSVKVKVKTAQELKFTNVVRQKLDYSCGSATVATIFNYYLGVPVEEEKVTHRMFEIGDKEKIAQRKGFSLLDMKRFAESYRFKAYGIKTDIKGLVKLNKPAIVTVVIGNYKHFVVFRGVYKGRVFIADPAFGNTILTPEEFERIWYKNIALVIEPKEGKTDNKLAITEKDMQTVSAGYLRGELVHQMLPTYRYSTDF</sequence>
<comment type="caution">
    <text evidence="2">The sequence shown here is derived from an EMBL/GenBank/DDBJ whole genome shotgun (WGS) entry which is preliminary data.</text>
</comment>
<keyword evidence="3" id="KW-1185">Reference proteome</keyword>
<name>A0A497XT59_9AQUI</name>